<evidence type="ECO:0000313" key="2">
    <source>
        <dbReference type="Proteomes" id="UP000199017"/>
    </source>
</evidence>
<dbReference type="Proteomes" id="UP000199017">
    <property type="component" value="Unassembled WGS sequence"/>
</dbReference>
<proteinExistence type="predicted"/>
<protein>
    <submittedName>
        <fullName evidence="1">Uncharacterized protein</fullName>
    </submittedName>
</protein>
<dbReference type="OrthoDB" id="2886521at2"/>
<sequence>MIVHDLVEAKEYFENETKNDYLVLYEKFQNSKCDFEENGRFCMKEADEKEVVQILRGRQDDTLYSVKNYDLNDFSSVEAILEKVKTEHQEIFV</sequence>
<dbReference type="RefSeq" id="WP_091579365.1">
    <property type="nucleotide sequence ID" value="NZ_FNDU01000001.1"/>
</dbReference>
<dbReference type="STRING" id="930129.SAMN05216352_10183"/>
<organism evidence="1 2">
    <name type="scientific">Alteribacillus bidgolensis</name>
    <dbReference type="NCBI Taxonomy" id="930129"/>
    <lineage>
        <taxon>Bacteria</taxon>
        <taxon>Bacillati</taxon>
        <taxon>Bacillota</taxon>
        <taxon>Bacilli</taxon>
        <taxon>Bacillales</taxon>
        <taxon>Bacillaceae</taxon>
        <taxon>Alteribacillus</taxon>
    </lineage>
</organism>
<gene>
    <name evidence="1" type="ORF">SAMN05216352_10183</name>
</gene>
<accession>A0A1G8BU82</accession>
<keyword evidence="2" id="KW-1185">Reference proteome</keyword>
<reference evidence="1" key="1">
    <citation type="submission" date="2016-10" db="EMBL/GenBank/DDBJ databases">
        <authorList>
            <person name="de Groot N.N."/>
        </authorList>
    </citation>
    <scope>NUCLEOTIDE SEQUENCE [LARGE SCALE GENOMIC DNA]</scope>
    <source>
        <strain evidence="1">P4B</strain>
    </source>
</reference>
<dbReference type="EMBL" id="FNDU01000001">
    <property type="protein sequence ID" value="SDH36722.1"/>
    <property type="molecule type" value="Genomic_DNA"/>
</dbReference>
<dbReference type="AlphaFoldDB" id="A0A1G8BU82"/>
<name>A0A1G8BU82_9BACI</name>
<evidence type="ECO:0000313" key="1">
    <source>
        <dbReference type="EMBL" id="SDH36722.1"/>
    </source>
</evidence>